<proteinExistence type="predicted"/>
<keyword evidence="1" id="KW-0732">Signal</keyword>
<dbReference type="KEGG" id="dalk:DSCA_43660"/>
<evidence type="ECO:0008006" key="4">
    <source>
        <dbReference type="Google" id="ProtNLM"/>
    </source>
</evidence>
<evidence type="ECO:0000313" key="3">
    <source>
        <dbReference type="Proteomes" id="UP000427906"/>
    </source>
</evidence>
<evidence type="ECO:0000256" key="1">
    <source>
        <dbReference type="SAM" id="SignalP"/>
    </source>
</evidence>
<organism evidence="2 3">
    <name type="scientific">Desulfosarcina alkanivorans</name>
    <dbReference type="NCBI Taxonomy" id="571177"/>
    <lineage>
        <taxon>Bacteria</taxon>
        <taxon>Pseudomonadati</taxon>
        <taxon>Thermodesulfobacteriota</taxon>
        <taxon>Desulfobacteria</taxon>
        <taxon>Desulfobacterales</taxon>
        <taxon>Desulfosarcinaceae</taxon>
        <taxon>Desulfosarcina</taxon>
    </lineage>
</organism>
<dbReference type="Proteomes" id="UP000427906">
    <property type="component" value="Chromosome"/>
</dbReference>
<gene>
    <name evidence="2" type="ORF">DSCA_43660</name>
</gene>
<dbReference type="RefSeq" id="WP_155318386.1">
    <property type="nucleotide sequence ID" value="NZ_AP021874.1"/>
</dbReference>
<dbReference type="AlphaFoldDB" id="A0A5K7YMJ9"/>
<evidence type="ECO:0000313" key="2">
    <source>
        <dbReference type="EMBL" id="BBO70436.1"/>
    </source>
</evidence>
<reference evidence="2 3" key="1">
    <citation type="submission" date="2019-11" db="EMBL/GenBank/DDBJ databases">
        <title>Comparative genomics of hydrocarbon-degrading Desulfosarcina strains.</title>
        <authorList>
            <person name="Watanabe M."/>
            <person name="Kojima H."/>
            <person name="Fukui M."/>
        </authorList>
    </citation>
    <scope>NUCLEOTIDE SEQUENCE [LARGE SCALE GENOMIC DNA]</scope>
    <source>
        <strain evidence="2 3">PL12</strain>
    </source>
</reference>
<dbReference type="Pfam" id="PF19135">
    <property type="entry name" value="DUF5818"/>
    <property type="match status" value="1"/>
</dbReference>
<feature type="chain" id="PRO_5024346511" description="Bacterial OB-fold domain-containing protein" evidence="1">
    <location>
        <begin position="29"/>
        <end position="94"/>
    </location>
</feature>
<dbReference type="OrthoDB" id="5422439at2"/>
<dbReference type="InterPro" id="IPR043856">
    <property type="entry name" value="DUF5818"/>
</dbReference>
<name>A0A5K7YMJ9_9BACT</name>
<feature type="signal peptide" evidence="1">
    <location>
        <begin position="1"/>
        <end position="28"/>
    </location>
</feature>
<keyword evidence="3" id="KW-1185">Reference proteome</keyword>
<protein>
    <recommendedName>
        <fullName evidence="4">Bacterial OB-fold domain-containing protein</fullName>
    </recommendedName>
</protein>
<sequence>MNAFKKNIIVTMVTAFLVVVAGSGMAMAEDSITGTITEKGEVLVLDAADGSYVLEGSDVTADMVGKKVTVTGTVAEKEDAKVINVLSMKELQDQ</sequence>
<dbReference type="EMBL" id="AP021874">
    <property type="protein sequence ID" value="BBO70436.1"/>
    <property type="molecule type" value="Genomic_DNA"/>
</dbReference>
<accession>A0A5K7YMJ9</accession>